<keyword evidence="6" id="KW-0408">Iron</keyword>
<evidence type="ECO:0000256" key="6">
    <source>
        <dbReference type="ARBA" id="ARBA00023004"/>
    </source>
</evidence>
<dbReference type="GO" id="GO:0016706">
    <property type="term" value="F:2-oxoglutarate-dependent dioxygenase activity"/>
    <property type="evidence" value="ECO:0007669"/>
    <property type="project" value="TreeGrafter"/>
</dbReference>
<evidence type="ECO:0000313" key="9">
    <source>
        <dbReference type="EMBL" id="KAF2493081.1"/>
    </source>
</evidence>
<proteinExistence type="inferred from homology"/>
<evidence type="ECO:0000256" key="5">
    <source>
        <dbReference type="ARBA" id="ARBA00023002"/>
    </source>
</evidence>
<evidence type="ECO:0000256" key="1">
    <source>
        <dbReference type="ARBA" id="ARBA00001954"/>
    </source>
</evidence>
<dbReference type="Pfam" id="PF02668">
    <property type="entry name" value="TauD"/>
    <property type="match status" value="1"/>
</dbReference>
<accession>A0A6A6QL80</accession>
<dbReference type="InterPro" id="IPR051323">
    <property type="entry name" value="AtsK-like"/>
</dbReference>
<dbReference type="InterPro" id="IPR042098">
    <property type="entry name" value="TauD-like_sf"/>
</dbReference>
<reference evidence="9" key="1">
    <citation type="journal article" date="2020" name="Stud. Mycol.">
        <title>101 Dothideomycetes genomes: a test case for predicting lifestyles and emergence of pathogens.</title>
        <authorList>
            <person name="Haridas S."/>
            <person name="Albert R."/>
            <person name="Binder M."/>
            <person name="Bloem J."/>
            <person name="Labutti K."/>
            <person name="Salamov A."/>
            <person name="Andreopoulos B."/>
            <person name="Baker S."/>
            <person name="Barry K."/>
            <person name="Bills G."/>
            <person name="Bluhm B."/>
            <person name="Cannon C."/>
            <person name="Castanera R."/>
            <person name="Culley D."/>
            <person name="Daum C."/>
            <person name="Ezra D."/>
            <person name="Gonzalez J."/>
            <person name="Henrissat B."/>
            <person name="Kuo A."/>
            <person name="Liang C."/>
            <person name="Lipzen A."/>
            <person name="Lutzoni F."/>
            <person name="Magnuson J."/>
            <person name="Mondo S."/>
            <person name="Nolan M."/>
            <person name="Ohm R."/>
            <person name="Pangilinan J."/>
            <person name="Park H.-J."/>
            <person name="Ramirez L."/>
            <person name="Alfaro M."/>
            <person name="Sun H."/>
            <person name="Tritt A."/>
            <person name="Yoshinaga Y."/>
            <person name="Zwiers L.-H."/>
            <person name="Turgeon B."/>
            <person name="Goodwin S."/>
            <person name="Spatafora J."/>
            <person name="Crous P."/>
            <person name="Grigoriev I."/>
        </authorList>
    </citation>
    <scope>NUCLEOTIDE SEQUENCE</scope>
    <source>
        <strain evidence="9">CBS 269.34</strain>
    </source>
</reference>
<dbReference type="PANTHER" id="PTHR30468:SF10">
    <property type="entry name" value="TAUD_TFDA-LIKE DOMAIN-CONTAINING PROTEIN"/>
    <property type="match status" value="1"/>
</dbReference>
<dbReference type="AlphaFoldDB" id="A0A6A6QL80"/>
<dbReference type="InterPro" id="IPR003819">
    <property type="entry name" value="TauD/TfdA-like"/>
</dbReference>
<evidence type="ECO:0000256" key="3">
    <source>
        <dbReference type="ARBA" id="ARBA00022723"/>
    </source>
</evidence>
<feature type="domain" description="TauD/TfdA-like" evidence="8">
    <location>
        <begin position="13"/>
        <end position="310"/>
    </location>
</feature>
<dbReference type="Proteomes" id="UP000799750">
    <property type="component" value="Unassembled WGS sequence"/>
</dbReference>
<name>A0A6A6QL80_9PEZI</name>
<protein>
    <submittedName>
        <fullName evidence="9">Taurine catabolism dioxygenase</fullName>
    </submittedName>
</protein>
<evidence type="ECO:0000259" key="8">
    <source>
        <dbReference type="Pfam" id="PF02668"/>
    </source>
</evidence>
<evidence type="ECO:0000256" key="2">
    <source>
        <dbReference type="ARBA" id="ARBA00005896"/>
    </source>
</evidence>
<evidence type="ECO:0000256" key="4">
    <source>
        <dbReference type="ARBA" id="ARBA00022964"/>
    </source>
</evidence>
<dbReference type="SUPFAM" id="SSF51197">
    <property type="entry name" value="Clavaminate synthase-like"/>
    <property type="match status" value="1"/>
</dbReference>
<keyword evidence="10" id="KW-1185">Reference proteome</keyword>
<dbReference type="GO" id="GO:0005737">
    <property type="term" value="C:cytoplasm"/>
    <property type="evidence" value="ECO:0007669"/>
    <property type="project" value="TreeGrafter"/>
</dbReference>
<keyword evidence="3" id="KW-0479">Metal-binding</keyword>
<dbReference type="Gene3D" id="3.60.130.10">
    <property type="entry name" value="Clavaminate synthase-like"/>
    <property type="match status" value="1"/>
</dbReference>
<sequence>MELSGALSSYAQEELTPSIGTKFAGVQLTEILKDAAQLRDLAITVSRRGVVFFNNQELTVADHKSIAQALGSAVGKPQDSHLHRHVLLNGSGVTLQDIAEAVDDEVSVVSSTDRIRVMRNREHTKSLIPGSHGWHSDTFWEKIPSDYTVLHMLDVPEIGGDTLWASGYAVYEKLSPQWQRMLDGTTALCATKDYDHLRQLMRYDFGGGGRGSPENSGTKLEAIQPVIRTNPVTGWKSVFAAAHAIEHGYIIELTPYENNVVKEYLLKLITHNADLQVRHRWTKNDVAIWDNRSVFHRVNFDFEGYRRAHRVVSIGEKPFFSPNSLSRSDGLARRRAYELEQTTKNATHTEQKSDDSSKRKVETNVIQLPVQRARL</sequence>
<dbReference type="EMBL" id="MU004193">
    <property type="protein sequence ID" value="KAF2493081.1"/>
    <property type="molecule type" value="Genomic_DNA"/>
</dbReference>
<evidence type="ECO:0000256" key="7">
    <source>
        <dbReference type="SAM" id="MobiDB-lite"/>
    </source>
</evidence>
<keyword evidence="4 9" id="KW-0223">Dioxygenase</keyword>
<feature type="compositionally biased region" description="Basic and acidic residues" evidence="7">
    <location>
        <begin position="347"/>
        <end position="362"/>
    </location>
</feature>
<organism evidence="9 10">
    <name type="scientific">Lophium mytilinum</name>
    <dbReference type="NCBI Taxonomy" id="390894"/>
    <lineage>
        <taxon>Eukaryota</taxon>
        <taxon>Fungi</taxon>
        <taxon>Dikarya</taxon>
        <taxon>Ascomycota</taxon>
        <taxon>Pezizomycotina</taxon>
        <taxon>Dothideomycetes</taxon>
        <taxon>Pleosporomycetidae</taxon>
        <taxon>Mytilinidiales</taxon>
        <taxon>Mytilinidiaceae</taxon>
        <taxon>Lophium</taxon>
    </lineage>
</organism>
<dbReference type="GO" id="GO:0046872">
    <property type="term" value="F:metal ion binding"/>
    <property type="evidence" value="ECO:0007669"/>
    <property type="project" value="UniProtKB-KW"/>
</dbReference>
<comment type="similarity">
    <text evidence="2">Belongs to the TfdA dioxygenase family.</text>
</comment>
<evidence type="ECO:0000313" key="10">
    <source>
        <dbReference type="Proteomes" id="UP000799750"/>
    </source>
</evidence>
<keyword evidence="5" id="KW-0560">Oxidoreductase</keyword>
<gene>
    <name evidence="9" type="ORF">BU16DRAFT_97499</name>
</gene>
<dbReference type="OrthoDB" id="10257314at2759"/>
<dbReference type="PANTHER" id="PTHR30468">
    <property type="entry name" value="ALPHA-KETOGLUTARATE-DEPENDENT SULFONATE DIOXYGENASE"/>
    <property type="match status" value="1"/>
</dbReference>
<feature type="region of interest" description="Disordered" evidence="7">
    <location>
        <begin position="340"/>
        <end position="363"/>
    </location>
</feature>
<comment type="cofactor">
    <cofactor evidence="1">
        <name>Fe(2+)</name>
        <dbReference type="ChEBI" id="CHEBI:29033"/>
    </cofactor>
</comment>